<dbReference type="InterPro" id="IPR003779">
    <property type="entry name" value="CMD-like"/>
</dbReference>
<dbReference type="Gene3D" id="1.20.1290.10">
    <property type="entry name" value="AhpD-like"/>
    <property type="match status" value="1"/>
</dbReference>
<dbReference type="PANTHER" id="PTHR28180:SF2">
    <property type="entry name" value="PEROXISOMAL PROTEIN 2"/>
    <property type="match status" value="1"/>
</dbReference>
<protein>
    <recommendedName>
        <fullName evidence="1">Carboxymuconolactone decarboxylase-like domain-containing protein</fullName>
    </recommendedName>
</protein>
<evidence type="ECO:0000313" key="3">
    <source>
        <dbReference type="Proteomes" id="UP000698800"/>
    </source>
</evidence>
<dbReference type="EMBL" id="JAGHQL010000147">
    <property type="protein sequence ID" value="KAH0537406.1"/>
    <property type="molecule type" value="Genomic_DNA"/>
</dbReference>
<organism evidence="2 3">
    <name type="scientific">Glutinoglossum americanum</name>
    <dbReference type="NCBI Taxonomy" id="1670608"/>
    <lineage>
        <taxon>Eukaryota</taxon>
        <taxon>Fungi</taxon>
        <taxon>Dikarya</taxon>
        <taxon>Ascomycota</taxon>
        <taxon>Pezizomycotina</taxon>
        <taxon>Geoglossomycetes</taxon>
        <taxon>Geoglossales</taxon>
        <taxon>Geoglossaceae</taxon>
        <taxon>Glutinoglossum</taxon>
    </lineage>
</organism>
<sequence>MSPPILTPSLLLSLRKTPYLPKHTWYFITGITLTMLNRAEEIPGVFRCAVEEVGEGEEGRKMVVRRMREGLVKSVAVGGLPKVINALLLLKSSTPPSLLDFPPDPTIRNPLSSLPDPRPATHTQSLDRGLEFWSRTYGKIARRVMDQLDNSGTPDLGAVARLMYGYLISKEGILTPKESSFCLMAGLVPQDVNPQLKGHLKGALNNGATVEEVRAVRDVVIRICEAAGMKRLGDGAVAVTNEIEGGRGA</sequence>
<evidence type="ECO:0000259" key="1">
    <source>
        <dbReference type="Pfam" id="PF02627"/>
    </source>
</evidence>
<dbReference type="GO" id="GO:0051920">
    <property type="term" value="F:peroxiredoxin activity"/>
    <property type="evidence" value="ECO:0007669"/>
    <property type="project" value="InterPro"/>
</dbReference>
<dbReference type="OrthoDB" id="5537330at2759"/>
<keyword evidence="3" id="KW-1185">Reference proteome</keyword>
<reference evidence="2" key="1">
    <citation type="submission" date="2021-03" db="EMBL/GenBank/DDBJ databases">
        <title>Comparative genomics and phylogenomic investigation of the class Geoglossomycetes provide insights into ecological specialization and systematics.</title>
        <authorList>
            <person name="Melie T."/>
            <person name="Pirro S."/>
            <person name="Miller A.N."/>
            <person name="Quandt A."/>
        </authorList>
    </citation>
    <scope>NUCLEOTIDE SEQUENCE</scope>
    <source>
        <strain evidence="2">GBOQ0MN5Z8</strain>
    </source>
</reference>
<dbReference type="Pfam" id="PF02627">
    <property type="entry name" value="CMD"/>
    <property type="match status" value="1"/>
</dbReference>
<dbReference type="SUPFAM" id="SSF69118">
    <property type="entry name" value="AhpD-like"/>
    <property type="match status" value="1"/>
</dbReference>
<dbReference type="Proteomes" id="UP000698800">
    <property type="component" value="Unassembled WGS sequence"/>
</dbReference>
<name>A0A9P8I2K7_9PEZI</name>
<dbReference type="AlphaFoldDB" id="A0A9P8I2K7"/>
<evidence type="ECO:0000313" key="2">
    <source>
        <dbReference type="EMBL" id="KAH0537406.1"/>
    </source>
</evidence>
<comment type="caution">
    <text evidence="2">The sequence shown here is derived from an EMBL/GenBank/DDBJ whole genome shotgun (WGS) entry which is preliminary data.</text>
</comment>
<dbReference type="PANTHER" id="PTHR28180">
    <property type="entry name" value="CONSERVED MITOCHONDRIAL PROTEIN-RELATED"/>
    <property type="match status" value="1"/>
</dbReference>
<feature type="domain" description="Carboxymuconolactone decarboxylase-like" evidence="1">
    <location>
        <begin position="154"/>
        <end position="222"/>
    </location>
</feature>
<dbReference type="InterPro" id="IPR029032">
    <property type="entry name" value="AhpD-like"/>
</dbReference>
<proteinExistence type="predicted"/>
<accession>A0A9P8I2K7</accession>
<gene>
    <name evidence="2" type="ORF">FGG08_005805</name>
</gene>
<dbReference type="InterPro" id="IPR052999">
    <property type="entry name" value="PTS1_Protein"/>
</dbReference>